<organism evidence="1">
    <name type="scientific">Candidatus Methanophaga sp. ANME-1 ERB7</name>
    <dbReference type="NCBI Taxonomy" id="2759913"/>
    <lineage>
        <taxon>Archaea</taxon>
        <taxon>Methanobacteriati</taxon>
        <taxon>Methanobacteriota</taxon>
        <taxon>Stenosarchaea group</taxon>
        <taxon>Methanomicrobia</taxon>
        <taxon>Candidatus Methanophagales</taxon>
        <taxon>Candidatus Methanophagaceae</taxon>
        <taxon>Candidatus Methanophaga</taxon>
    </lineage>
</organism>
<gene>
    <name evidence="1" type="ORF">GBAFDLPJ_00030</name>
</gene>
<accession>A0A7G9ZBV2</accession>
<dbReference type="EMBL" id="MT631700">
    <property type="protein sequence ID" value="QNO57736.1"/>
    <property type="molecule type" value="Genomic_DNA"/>
</dbReference>
<protein>
    <submittedName>
        <fullName evidence="1">Uncharacterized protein</fullName>
    </submittedName>
</protein>
<name>A0A7G9ZBV2_9EURY</name>
<sequence>MACHRVTLCSRVVIWLMIPCGLPQGSSLATSLIDMSKLGLLGTVQDDPRWFEVK</sequence>
<reference evidence="1" key="1">
    <citation type="submission" date="2020-06" db="EMBL/GenBank/DDBJ databases">
        <title>Unique genomic features of the anaerobic methanotrophic archaea.</title>
        <authorList>
            <person name="Chadwick G.L."/>
            <person name="Skennerton C.T."/>
            <person name="Laso-Perez R."/>
            <person name="Leu A.O."/>
            <person name="Speth D.R."/>
            <person name="Yu H."/>
            <person name="Morgan-Lang C."/>
            <person name="Hatzenpichler R."/>
            <person name="Goudeau D."/>
            <person name="Malmstrom R."/>
            <person name="Brazelton W.J."/>
            <person name="Woyke T."/>
            <person name="Hallam S.J."/>
            <person name="Tyson G.W."/>
            <person name="Wegener G."/>
            <person name="Boetius A."/>
            <person name="Orphan V."/>
        </authorList>
    </citation>
    <scope>NUCLEOTIDE SEQUENCE</scope>
</reference>
<dbReference type="AlphaFoldDB" id="A0A7G9ZBV2"/>
<evidence type="ECO:0000313" key="1">
    <source>
        <dbReference type="EMBL" id="QNO57736.1"/>
    </source>
</evidence>
<proteinExistence type="predicted"/>